<evidence type="ECO:0000313" key="2">
    <source>
        <dbReference type="Proteomes" id="UP000198867"/>
    </source>
</evidence>
<keyword evidence="2" id="KW-1185">Reference proteome</keyword>
<reference evidence="2" key="1">
    <citation type="submission" date="2016-10" db="EMBL/GenBank/DDBJ databases">
        <authorList>
            <person name="Varghese N."/>
            <person name="Submissions S."/>
        </authorList>
    </citation>
    <scope>NUCLEOTIDE SEQUENCE [LARGE SCALE GENOMIC DNA]</scope>
    <source>
        <strain evidence="2">CGMCC 1.11101</strain>
    </source>
</reference>
<evidence type="ECO:0000313" key="1">
    <source>
        <dbReference type="EMBL" id="SFN83901.1"/>
    </source>
</evidence>
<name>A0A1I5CB87_9MICO</name>
<proteinExistence type="predicted"/>
<protein>
    <submittedName>
        <fullName evidence="1">Uncharacterized protein</fullName>
    </submittedName>
</protein>
<dbReference type="OrthoDB" id="5189813at2"/>
<dbReference type="AlphaFoldDB" id="A0A1I5CB87"/>
<dbReference type="Proteomes" id="UP000198867">
    <property type="component" value="Unassembled WGS sequence"/>
</dbReference>
<gene>
    <name evidence="1" type="ORF">SAMN05216219_2308</name>
</gene>
<accession>A0A1I5CB87</accession>
<sequence length="116" mass="11897">MSSLKPGVEQVMQCSSASGGACDKTDPGHVLRPLQERVTAATPSKWDDGIVASVSGNWIGVALVDVTSTDSGDTVWVWTHAIPAGLAVGQPVALHAVYPTLAFGSERLSVVIAAAV</sequence>
<dbReference type="RefSeq" id="WP_143095061.1">
    <property type="nucleotide sequence ID" value="NZ_FOVM01000006.1"/>
</dbReference>
<organism evidence="1 2">
    <name type="scientific">Mycetocola miduiensis</name>
    <dbReference type="NCBI Taxonomy" id="995034"/>
    <lineage>
        <taxon>Bacteria</taxon>
        <taxon>Bacillati</taxon>
        <taxon>Actinomycetota</taxon>
        <taxon>Actinomycetes</taxon>
        <taxon>Micrococcales</taxon>
        <taxon>Microbacteriaceae</taxon>
        <taxon>Mycetocola</taxon>
    </lineage>
</organism>
<dbReference type="PROSITE" id="PS51257">
    <property type="entry name" value="PROKAR_LIPOPROTEIN"/>
    <property type="match status" value="1"/>
</dbReference>
<dbReference type="EMBL" id="FOVM01000006">
    <property type="protein sequence ID" value="SFN83901.1"/>
    <property type="molecule type" value="Genomic_DNA"/>
</dbReference>